<gene>
    <name evidence="2" type="ORF">OXX778_LOCUS8648</name>
</gene>
<dbReference type="EMBL" id="CAJNOC010001209">
    <property type="protein sequence ID" value="CAF0844901.1"/>
    <property type="molecule type" value="Genomic_DNA"/>
</dbReference>
<protein>
    <submittedName>
        <fullName evidence="2">Uncharacterized protein</fullName>
    </submittedName>
</protein>
<feature type="region of interest" description="Disordered" evidence="1">
    <location>
        <begin position="111"/>
        <end position="138"/>
    </location>
</feature>
<evidence type="ECO:0000256" key="1">
    <source>
        <dbReference type="SAM" id="MobiDB-lite"/>
    </source>
</evidence>
<proteinExistence type="predicted"/>
<evidence type="ECO:0000313" key="2">
    <source>
        <dbReference type="EMBL" id="CAF0844901.1"/>
    </source>
</evidence>
<feature type="compositionally biased region" description="Acidic residues" evidence="1">
    <location>
        <begin position="17"/>
        <end position="34"/>
    </location>
</feature>
<name>A0A813W144_9BILA</name>
<dbReference type="AlphaFoldDB" id="A0A813W144"/>
<comment type="caution">
    <text evidence="2">The sequence shown here is derived from an EMBL/GenBank/DDBJ whole genome shotgun (WGS) entry which is preliminary data.</text>
</comment>
<evidence type="ECO:0000313" key="3">
    <source>
        <dbReference type="Proteomes" id="UP000663879"/>
    </source>
</evidence>
<sequence length="460" mass="54283">MEDKSLPIFIADFSQNQEEEELDTDEDSDEDEDNLVNQILSPPKNRRQMKKDNLILKQNRKQMHSPNTNKYESKTRKPQYFNSAYNIENSSEQDFSDSLQKLQEDFNKKSRTEPFTAPASVPDRFWPDPITSDSGNAREQEKMRIENMLTEAMRGQKWSLSEPLSASLGSLAPNYSSKIPHQPIKNPQSNPKKSKKENIWKELFNHLDLNDNLCKEEDLDDKIHKIKSSISKKLNKIVNKNYMPNKNELNLELKLIAKNLLDYSKLFRNTKSLDLLLYLNSILQDKLTCSQNIERIYLNSQIDEGLKREQGEKIWKELFYYFEFNDNSTNEFEINERIRKIRSEIPQKINNILTVNYSSIKNEMDFEIRYSMKSFLDYSNLYGNKRYMDRLCYLNLLVQEKLNSIHNIERLYPSIRSLKQDQVDYSDPKFESSAKSLLLWNKIVEDLMVKSDQLGKPIFL</sequence>
<dbReference type="Proteomes" id="UP000663879">
    <property type="component" value="Unassembled WGS sequence"/>
</dbReference>
<accession>A0A813W144</accession>
<feature type="region of interest" description="Disordered" evidence="1">
    <location>
        <begin position="1"/>
        <end position="79"/>
    </location>
</feature>
<reference evidence="2" key="1">
    <citation type="submission" date="2021-02" db="EMBL/GenBank/DDBJ databases">
        <authorList>
            <person name="Nowell W R."/>
        </authorList>
    </citation>
    <scope>NUCLEOTIDE SEQUENCE</scope>
    <source>
        <strain evidence="2">Ploen Becks lab</strain>
    </source>
</reference>
<keyword evidence="3" id="KW-1185">Reference proteome</keyword>
<organism evidence="2 3">
    <name type="scientific">Brachionus calyciflorus</name>
    <dbReference type="NCBI Taxonomy" id="104777"/>
    <lineage>
        <taxon>Eukaryota</taxon>
        <taxon>Metazoa</taxon>
        <taxon>Spiralia</taxon>
        <taxon>Gnathifera</taxon>
        <taxon>Rotifera</taxon>
        <taxon>Eurotatoria</taxon>
        <taxon>Monogononta</taxon>
        <taxon>Pseudotrocha</taxon>
        <taxon>Ploima</taxon>
        <taxon>Brachionidae</taxon>
        <taxon>Brachionus</taxon>
    </lineage>
</organism>
<dbReference type="OrthoDB" id="10206671at2759"/>